<dbReference type="Pfam" id="PF00398">
    <property type="entry name" value="RrnaAD"/>
    <property type="match status" value="1"/>
</dbReference>
<dbReference type="GO" id="GO:0000179">
    <property type="term" value="F:rRNA (adenine-N6,N6-)-dimethyltransferase activity"/>
    <property type="evidence" value="ECO:0007669"/>
    <property type="project" value="UniProtKB-UniRule"/>
</dbReference>
<feature type="domain" description="Ribosomal RNA adenine methylase transferase N-terminal" evidence="6">
    <location>
        <begin position="18"/>
        <end position="184"/>
    </location>
</feature>
<gene>
    <name evidence="7" type="ORF">A2975_00595</name>
</gene>
<evidence type="ECO:0000256" key="5">
    <source>
        <dbReference type="PROSITE-ProRule" id="PRU01026"/>
    </source>
</evidence>
<dbReference type="Gene3D" id="1.10.8.100">
    <property type="entry name" value="Ribosomal RNA adenine dimethylase-like, domain 2"/>
    <property type="match status" value="1"/>
</dbReference>
<evidence type="ECO:0000313" key="8">
    <source>
        <dbReference type="Proteomes" id="UP000178429"/>
    </source>
</evidence>
<dbReference type="Proteomes" id="UP000178429">
    <property type="component" value="Unassembled WGS sequence"/>
</dbReference>
<evidence type="ECO:0000256" key="4">
    <source>
        <dbReference type="ARBA" id="ARBA00022884"/>
    </source>
</evidence>
<dbReference type="InterPro" id="IPR029063">
    <property type="entry name" value="SAM-dependent_MTases_sf"/>
</dbReference>
<name>A0A1F8BXS0_9BACT</name>
<dbReference type="InterPro" id="IPR020598">
    <property type="entry name" value="rRNA_Ade_methylase_Trfase_N"/>
</dbReference>
<dbReference type="PROSITE" id="PS01131">
    <property type="entry name" value="RRNA_A_DIMETH"/>
    <property type="match status" value="1"/>
</dbReference>
<dbReference type="SUPFAM" id="SSF53335">
    <property type="entry name" value="S-adenosyl-L-methionine-dependent methyltransferases"/>
    <property type="match status" value="1"/>
</dbReference>
<evidence type="ECO:0000256" key="2">
    <source>
        <dbReference type="ARBA" id="ARBA00022679"/>
    </source>
</evidence>
<evidence type="ECO:0000313" key="7">
    <source>
        <dbReference type="EMBL" id="OGM68856.1"/>
    </source>
</evidence>
<comment type="caution">
    <text evidence="7">The sequence shown here is derived from an EMBL/GenBank/DDBJ whole genome shotgun (WGS) entry which is preliminary data.</text>
</comment>
<dbReference type="PANTHER" id="PTHR11727">
    <property type="entry name" value="DIMETHYLADENOSINE TRANSFERASE"/>
    <property type="match status" value="1"/>
</dbReference>
<dbReference type="NCBIfam" id="NF000499">
    <property type="entry name" value="Erm23S_rRNA_broad"/>
    <property type="match status" value="1"/>
</dbReference>
<dbReference type="Gene3D" id="3.40.50.150">
    <property type="entry name" value="Vaccinia Virus protein VP39"/>
    <property type="match status" value="1"/>
</dbReference>
<keyword evidence="1 5" id="KW-0489">Methyltransferase</keyword>
<dbReference type="PROSITE" id="PS51689">
    <property type="entry name" value="SAM_RNA_A_N6_MT"/>
    <property type="match status" value="1"/>
</dbReference>
<keyword evidence="3 5" id="KW-0949">S-adenosyl-L-methionine</keyword>
<dbReference type="InterPro" id="IPR023165">
    <property type="entry name" value="rRNA_Ade_diMease-like_C"/>
</dbReference>
<feature type="binding site" evidence="5">
    <location>
        <position position="11"/>
    </location>
    <ligand>
        <name>S-adenosyl-L-methionine</name>
        <dbReference type="ChEBI" id="CHEBI:59789"/>
    </ligand>
</feature>
<comment type="similarity">
    <text evidence="5">Belongs to the class I-like SAM-binding methyltransferase superfamily. rRNA adenine N(6)-methyltransferase family.</text>
</comment>
<dbReference type="GO" id="GO:0003723">
    <property type="term" value="F:RNA binding"/>
    <property type="evidence" value="ECO:0007669"/>
    <property type="project" value="UniProtKB-UniRule"/>
</dbReference>
<sequence>MSNRQLWQSQNFLISPEFVASLVEKTNIGPSDTVVEIGSGKGVITRQLAKKAQRVIGVEYDHELAVSLESSLSDVANVKIVEANLLSWDLPEHPYKVFSNIPFNMTADMINKLLVSPNPPEATYLIMQDRAAERFIGKPVGPDSQASILFQPFYDMGIVTRVDRRQFKPIPNINAVLARFVKRREPLIDLSLTQQYRDFVIYGYNQWQPTILEAFRGVFSPRQLDIIAERFGIKGLKPSELEVNQWLGLFNTYLEHFPGGNKAKVMGAEKNLRLKQQGMKKQHRTRKK</sequence>
<protein>
    <recommendedName>
        <fullName evidence="6">Ribosomal RNA adenine methylase transferase N-terminal domain-containing protein</fullName>
    </recommendedName>
</protein>
<dbReference type="SMART" id="SM00650">
    <property type="entry name" value="rADc"/>
    <property type="match status" value="1"/>
</dbReference>
<dbReference type="InterPro" id="IPR020596">
    <property type="entry name" value="rRNA_Ade_Mease_Trfase_CS"/>
</dbReference>
<evidence type="ECO:0000256" key="3">
    <source>
        <dbReference type="ARBA" id="ARBA00022691"/>
    </source>
</evidence>
<dbReference type="PANTHER" id="PTHR11727:SF7">
    <property type="entry name" value="DIMETHYLADENOSINE TRANSFERASE-RELATED"/>
    <property type="match status" value="1"/>
</dbReference>
<feature type="binding site" evidence="5">
    <location>
        <position position="38"/>
    </location>
    <ligand>
        <name>S-adenosyl-L-methionine</name>
        <dbReference type="ChEBI" id="CHEBI:59789"/>
    </ligand>
</feature>
<feature type="binding site" evidence="5">
    <location>
        <position position="100"/>
    </location>
    <ligand>
        <name>S-adenosyl-L-methionine</name>
        <dbReference type="ChEBI" id="CHEBI:59789"/>
    </ligand>
</feature>
<feature type="binding site" evidence="5">
    <location>
        <position position="13"/>
    </location>
    <ligand>
        <name>S-adenosyl-L-methionine</name>
        <dbReference type="ChEBI" id="CHEBI:59789"/>
    </ligand>
</feature>
<evidence type="ECO:0000259" key="6">
    <source>
        <dbReference type="SMART" id="SM00650"/>
    </source>
</evidence>
<dbReference type="STRING" id="1802525.A2975_00595"/>
<evidence type="ECO:0000256" key="1">
    <source>
        <dbReference type="ARBA" id="ARBA00022603"/>
    </source>
</evidence>
<dbReference type="AlphaFoldDB" id="A0A1F8BXS0"/>
<accession>A0A1F8BXS0</accession>
<feature type="binding site" evidence="5">
    <location>
        <position position="59"/>
    </location>
    <ligand>
        <name>S-adenosyl-L-methionine</name>
        <dbReference type="ChEBI" id="CHEBI:59789"/>
    </ligand>
</feature>
<comment type="caution">
    <text evidence="5">Lacks conserved residue(s) required for the propagation of feature annotation.</text>
</comment>
<dbReference type="EMBL" id="MGHL01000017">
    <property type="protein sequence ID" value="OGM68856.1"/>
    <property type="molecule type" value="Genomic_DNA"/>
</dbReference>
<organism evidence="7 8">
    <name type="scientific">Candidatus Woesebacteria bacterium RIFCSPLOWO2_01_FULL_44_14</name>
    <dbReference type="NCBI Taxonomy" id="1802525"/>
    <lineage>
        <taxon>Bacteria</taxon>
        <taxon>Candidatus Woeseibacteriota</taxon>
    </lineage>
</organism>
<keyword evidence="4 5" id="KW-0694">RNA-binding</keyword>
<reference evidence="7 8" key="1">
    <citation type="journal article" date="2016" name="Nat. Commun.">
        <title>Thousands of microbial genomes shed light on interconnected biogeochemical processes in an aquifer system.</title>
        <authorList>
            <person name="Anantharaman K."/>
            <person name="Brown C.T."/>
            <person name="Hug L.A."/>
            <person name="Sharon I."/>
            <person name="Castelle C.J."/>
            <person name="Probst A.J."/>
            <person name="Thomas B.C."/>
            <person name="Singh A."/>
            <person name="Wilkins M.J."/>
            <person name="Karaoz U."/>
            <person name="Brodie E.L."/>
            <person name="Williams K.H."/>
            <person name="Hubbard S.S."/>
            <person name="Banfield J.F."/>
        </authorList>
    </citation>
    <scope>NUCLEOTIDE SEQUENCE [LARGE SCALE GENOMIC DNA]</scope>
</reference>
<proteinExistence type="inferred from homology"/>
<dbReference type="InterPro" id="IPR001737">
    <property type="entry name" value="KsgA/Erm"/>
</dbReference>
<dbReference type="CDD" id="cd02440">
    <property type="entry name" value="AdoMet_MTases"/>
    <property type="match status" value="1"/>
</dbReference>
<keyword evidence="2 5" id="KW-0808">Transferase</keyword>